<sequence>MPLPLQSFLKNISQVVLLENVWTGLLILIALWIGDWKVGLAAMLGSAISLLTAPLFGYTKEEIQAGLSGFNSVLVAIALTIYMVMTWQTVMVCLIATMIAMPLAKAMQTVFRRYHLPELTTPFVLVTWMVLLMNQQFAFLKSSVKVLPLKHGTTIDLSQPLHPVVAFFNSMSQIFLVENVVSGILIIIAFFVASRWAGFFVIIANVLSMLFVYVLGTDAMAFNHGLWGYNLILTVIAVAVTFRNLTRYHRYLMLVLVIVLTPMIYGATATLLEPFGIPILTLPFIIVTWILLLARQNQPTTHQL</sequence>
<dbReference type="Gene3D" id="1.10.3430.10">
    <property type="entry name" value="Ammonium transporter AmtB like domains"/>
    <property type="match status" value="1"/>
</dbReference>
<evidence type="ECO:0000256" key="3">
    <source>
        <dbReference type="ARBA" id="ARBA00022475"/>
    </source>
</evidence>
<comment type="subcellular location">
    <subcellularLocation>
        <location evidence="1">Cell membrane</location>
        <topology evidence="1">Multi-pass membrane protein</topology>
    </subcellularLocation>
</comment>
<feature type="transmembrane region" description="Helical" evidence="8">
    <location>
        <begin position="275"/>
        <end position="294"/>
    </location>
</feature>
<dbReference type="PANTHER" id="PTHR10464">
    <property type="entry name" value="UREA TRANSPORTER"/>
    <property type="match status" value="1"/>
</dbReference>
<protein>
    <submittedName>
        <fullName evidence="9">Urea transporter</fullName>
    </submittedName>
</protein>
<keyword evidence="4 8" id="KW-0812">Transmembrane</keyword>
<feature type="transmembrane region" description="Helical" evidence="8">
    <location>
        <begin position="227"/>
        <end position="245"/>
    </location>
</feature>
<evidence type="ECO:0000256" key="2">
    <source>
        <dbReference type="ARBA" id="ARBA00005914"/>
    </source>
</evidence>
<dbReference type="InterPro" id="IPR004937">
    <property type="entry name" value="Urea_transporter"/>
</dbReference>
<evidence type="ECO:0000256" key="5">
    <source>
        <dbReference type="ARBA" id="ARBA00022989"/>
    </source>
</evidence>
<evidence type="ECO:0000256" key="1">
    <source>
        <dbReference type="ARBA" id="ARBA00004651"/>
    </source>
</evidence>
<dbReference type="RefSeq" id="WP_262625710.1">
    <property type="nucleotide sequence ID" value="NZ_CP094808.1"/>
</dbReference>
<feature type="transmembrane region" description="Helical" evidence="8">
    <location>
        <begin position="252"/>
        <end position="269"/>
    </location>
</feature>
<evidence type="ECO:0000256" key="7">
    <source>
        <dbReference type="PIRSR" id="PIRSR016502-1"/>
    </source>
</evidence>
<keyword evidence="6 8" id="KW-0472">Membrane</keyword>
<gene>
    <name evidence="9" type="primary">yut</name>
    <name evidence="9" type="ORF">MUA95_01880</name>
</gene>
<reference evidence="9" key="1">
    <citation type="submission" date="2022-03" db="EMBL/GenBank/DDBJ databases">
        <title>Comparative Genomics of East African Camel-Associated Staphylococcaceae spp.: Diversity and Inheritance of Traits Involved in Host-Pathogen Interactions.</title>
        <authorList>
            <person name="Akarsu H."/>
            <person name="Liljander A."/>
            <person name="Younan M."/>
            <person name="Brodard I."/>
            <person name="Glucks I."/>
            <person name="Labroussaa F."/>
            <person name="Overesch G."/>
            <person name="Kuhnert P."/>
            <person name="Perreten V."/>
            <person name="Drexler J.F."/>
            <person name="Corman V.M."/>
            <person name="Falquet L."/>
            <person name="Jores J."/>
        </authorList>
    </citation>
    <scope>NUCLEOTIDE SEQUENCE</scope>
    <source>
        <strain evidence="9">IVB6197</strain>
    </source>
</reference>
<dbReference type="AlphaFoldDB" id="A0ABD7TWZ9"/>
<accession>A0ABD7TWZ9</accession>
<dbReference type="GO" id="GO:0015204">
    <property type="term" value="F:urea transmembrane transporter activity"/>
    <property type="evidence" value="ECO:0007669"/>
    <property type="project" value="UniProtKB-ARBA"/>
</dbReference>
<feature type="transmembrane region" description="Helical" evidence="8">
    <location>
        <begin position="197"/>
        <end position="215"/>
    </location>
</feature>
<dbReference type="Pfam" id="PF03253">
    <property type="entry name" value="UT"/>
    <property type="match status" value="1"/>
</dbReference>
<keyword evidence="3" id="KW-1003">Cell membrane</keyword>
<dbReference type="PIRSF" id="PIRSF016502">
    <property type="entry name" value="Urea_transporter"/>
    <property type="match status" value="1"/>
</dbReference>
<evidence type="ECO:0000256" key="8">
    <source>
        <dbReference type="SAM" id="Phobius"/>
    </source>
</evidence>
<feature type="site" description="Important for channel permeability" evidence="7">
    <location>
        <position position="281"/>
    </location>
</feature>
<evidence type="ECO:0000313" key="10">
    <source>
        <dbReference type="Proteomes" id="UP001065705"/>
    </source>
</evidence>
<evidence type="ECO:0000313" key="9">
    <source>
        <dbReference type="EMBL" id="UXU57582.1"/>
    </source>
</evidence>
<dbReference type="EMBL" id="CP094809">
    <property type="protein sequence ID" value="UXU57582.1"/>
    <property type="molecule type" value="Genomic_DNA"/>
</dbReference>
<dbReference type="NCBIfam" id="TIGR03441">
    <property type="entry name" value="urea_trans_yut"/>
    <property type="match status" value="1"/>
</dbReference>
<dbReference type="PANTHER" id="PTHR10464:SF4">
    <property type="entry name" value="UREA TRANSPORTER"/>
    <property type="match status" value="1"/>
</dbReference>
<keyword evidence="5 8" id="KW-1133">Transmembrane helix</keyword>
<dbReference type="InterPro" id="IPR017807">
    <property type="entry name" value="Urea_transporter_bac"/>
</dbReference>
<feature type="transmembrane region" description="Helical" evidence="8">
    <location>
        <begin position="12"/>
        <end position="33"/>
    </location>
</feature>
<feature type="transmembrane region" description="Helical" evidence="8">
    <location>
        <begin position="174"/>
        <end position="192"/>
    </location>
</feature>
<comment type="similarity">
    <text evidence="2">Belongs to the urea transporter family.</text>
</comment>
<dbReference type="GO" id="GO:0005886">
    <property type="term" value="C:plasma membrane"/>
    <property type="evidence" value="ECO:0007669"/>
    <property type="project" value="UniProtKB-SubCell"/>
</dbReference>
<organism evidence="9 10">
    <name type="scientific">Staphylococcus agnetis</name>
    <dbReference type="NCBI Taxonomy" id="985762"/>
    <lineage>
        <taxon>Bacteria</taxon>
        <taxon>Bacillati</taxon>
        <taxon>Bacillota</taxon>
        <taxon>Bacilli</taxon>
        <taxon>Bacillales</taxon>
        <taxon>Staphylococcaceae</taxon>
        <taxon>Staphylococcus</taxon>
    </lineage>
</organism>
<name>A0ABD7TWZ9_9STAP</name>
<evidence type="ECO:0000256" key="4">
    <source>
        <dbReference type="ARBA" id="ARBA00022692"/>
    </source>
</evidence>
<dbReference type="Proteomes" id="UP001065705">
    <property type="component" value="Chromosome"/>
</dbReference>
<dbReference type="InterPro" id="IPR029020">
    <property type="entry name" value="Ammonium/urea_transptr"/>
</dbReference>
<feature type="transmembrane region" description="Helical" evidence="8">
    <location>
        <begin position="119"/>
        <end position="139"/>
    </location>
</feature>
<proteinExistence type="inferred from homology"/>
<feature type="transmembrane region" description="Helical" evidence="8">
    <location>
        <begin position="39"/>
        <end position="58"/>
    </location>
</feature>
<evidence type="ECO:0000256" key="6">
    <source>
        <dbReference type="ARBA" id="ARBA00023136"/>
    </source>
</evidence>